<dbReference type="InterPro" id="IPR001811">
    <property type="entry name" value="Chemokine_IL8-like_dom"/>
</dbReference>
<dbReference type="FunFam" id="2.40.50.40:FF:000019">
    <property type="entry name" value="C-C motif chemokine 27"/>
    <property type="match status" value="1"/>
</dbReference>
<dbReference type="GO" id="GO:0008009">
    <property type="term" value="F:chemokine activity"/>
    <property type="evidence" value="ECO:0007669"/>
    <property type="project" value="InterPro"/>
</dbReference>
<dbReference type="PANTHER" id="PTHR12015">
    <property type="entry name" value="SMALL INDUCIBLE CYTOKINE A"/>
    <property type="match status" value="1"/>
</dbReference>
<feature type="chain" id="PRO_5035284820" evidence="8">
    <location>
        <begin position="20"/>
        <end position="124"/>
    </location>
</feature>
<evidence type="ECO:0000256" key="8">
    <source>
        <dbReference type="SAM" id="SignalP"/>
    </source>
</evidence>
<name>A0A8J6ALW2_GALPY</name>
<dbReference type="Proteomes" id="UP000700334">
    <property type="component" value="Unassembled WGS sequence"/>
</dbReference>
<dbReference type="InterPro" id="IPR039809">
    <property type="entry name" value="Chemokine_b/g/d"/>
</dbReference>
<protein>
    <submittedName>
        <fullName evidence="10">C-C motif chemokine 28</fullName>
    </submittedName>
</protein>
<sequence>MELALLVLAACMAFHISEAILPTASNCCTEVSHHISRRLLERVNTYCIQRTDGDCNLAAVILHVKHRRICMSPHSHIIKQWMSEEAVKKDIKGDTCYEKKHHKKRNSRGAHGGRHKAHGHKVIY</sequence>
<dbReference type="PANTHER" id="PTHR12015:SF205">
    <property type="entry name" value="C-C MOTIF CHEMOKINE 28"/>
    <property type="match status" value="1"/>
</dbReference>
<feature type="domain" description="Chemokine interleukin-8-like" evidence="9">
    <location>
        <begin position="25"/>
        <end position="83"/>
    </location>
</feature>
<keyword evidence="3" id="KW-0202">Cytokine</keyword>
<dbReference type="SUPFAM" id="SSF54117">
    <property type="entry name" value="Interleukin 8-like chemokines"/>
    <property type="match status" value="1"/>
</dbReference>
<comment type="caution">
    <text evidence="10">The sequence shown here is derived from an EMBL/GenBank/DDBJ whole genome shotgun (WGS) entry which is preliminary data.</text>
</comment>
<feature type="region of interest" description="Disordered" evidence="7">
    <location>
        <begin position="98"/>
        <end position="124"/>
    </location>
</feature>
<dbReference type="OrthoDB" id="8905061at2759"/>
<accession>A0A8J6ALW2</accession>
<dbReference type="GO" id="GO:0005615">
    <property type="term" value="C:extracellular space"/>
    <property type="evidence" value="ECO:0007669"/>
    <property type="project" value="UniProtKB-KW"/>
</dbReference>
<evidence type="ECO:0000256" key="3">
    <source>
        <dbReference type="ARBA" id="ARBA00022514"/>
    </source>
</evidence>
<organism evidence="10 11">
    <name type="scientific">Galemys pyrenaicus</name>
    <name type="common">Iberian desman</name>
    <name type="synonym">Pyrenean desman</name>
    <dbReference type="NCBI Taxonomy" id="202257"/>
    <lineage>
        <taxon>Eukaryota</taxon>
        <taxon>Metazoa</taxon>
        <taxon>Chordata</taxon>
        <taxon>Craniata</taxon>
        <taxon>Vertebrata</taxon>
        <taxon>Euteleostomi</taxon>
        <taxon>Mammalia</taxon>
        <taxon>Eutheria</taxon>
        <taxon>Laurasiatheria</taxon>
        <taxon>Eulipotyphla</taxon>
        <taxon>Talpidae</taxon>
        <taxon>Galemys</taxon>
    </lineage>
</organism>
<evidence type="ECO:0000313" key="10">
    <source>
        <dbReference type="EMBL" id="KAG8520665.1"/>
    </source>
</evidence>
<dbReference type="AlphaFoldDB" id="A0A8J6ALW2"/>
<keyword evidence="11" id="KW-1185">Reference proteome</keyword>
<evidence type="ECO:0000256" key="2">
    <source>
        <dbReference type="ARBA" id="ARBA00010868"/>
    </source>
</evidence>
<reference evidence="10" key="1">
    <citation type="journal article" date="2021" name="Evol. Appl.">
        <title>The genome of the Pyrenean desman and the effects of bottlenecks and inbreeding on the genomic landscape of an endangered species.</title>
        <authorList>
            <person name="Escoda L."/>
            <person name="Castresana J."/>
        </authorList>
    </citation>
    <scope>NUCLEOTIDE SEQUENCE</scope>
    <source>
        <strain evidence="10">IBE-C5619</strain>
    </source>
</reference>
<dbReference type="Pfam" id="PF00048">
    <property type="entry name" value="IL8"/>
    <property type="match status" value="1"/>
</dbReference>
<gene>
    <name evidence="10" type="ORF">J0S82_020273</name>
</gene>
<evidence type="ECO:0000256" key="1">
    <source>
        <dbReference type="ARBA" id="ARBA00004613"/>
    </source>
</evidence>
<feature type="signal peptide" evidence="8">
    <location>
        <begin position="1"/>
        <end position="19"/>
    </location>
</feature>
<dbReference type="EMBL" id="JAGFMF010011525">
    <property type="protein sequence ID" value="KAG8520665.1"/>
    <property type="molecule type" value="Genomic_DNA"/>
</dbReference>
<dbReference type="GO" id="GO:0006955">
    <property type="term" value="P:immune response"/>
    <property type="evidence" value="ECO:0007669"/>
    <property type="project" value="InterPro"/>
</dbReference>
<dbReference type="InterPro" id="IPR036048">
    <property type="entry name" value="Interleukin_8-like_sf"/>
</dbReference>
<dbReference type="Gene3D" id="2.40.50.40">
    <property type="match status" value="1"/>
</dbReference>
<evidence type="ECO:0000256" key="7">
    <source>
        <dbReference type="SAM" id="MobiDB-lite"/>
    </source>
</evidence>
<evidence type="ECO:0000256" key="6">
    <source>
        <dbReference type="ARBA" id="ARBA00023157"/>
    </source>
</evidence>
<comment type="similarity">
    <text evidence="2">Belongs to the intercrine beta (chemokine CC) family.</text>
</comment>
<proteinExistence type="inferred from homology"/>
<evidence type="ECO:0000259" key="9">
    <source>
        <dbReference type="Pfam" id="PF00048"/>
    </source>
</evidence>
<keyword evidence="5 8" id="KW-0732">Signal</keyword>
<keyword evidence="4" id="KW-0964">Secreted</keyword>
<evidence type="ECO:0000313" key="11">
    <source>
        <dbReference type="Proteomes" id="UP000700334"/>
    </source>
</evidence>
<evidence type="ECO:0000256" key="5">
    <source>
        <dbReference type="ARBA" id="ARBA00022729"/>
    </source>
</evidence>
<feature type="compositionally biased region" description="Basic residues" evidence="7">
    <location>
        <begin position="99"/>
        <end position="124"/>
    </location>
</feature>
<evidence type="ECO:0000256" key="4">
    <source>
        <dbReference type="ARBA" id="ARBA00022525"/>
    </source>
</evidence>
<keyword evidence="6" id="KW-1015">Disulfide bond</keyword>
<comment type="subcellular location">
    <subcellularLocation>
        <location evidence="1">Secreted</location>
    </subcellularLocation>
</comment>